<keyword evidence="13" id="KW-1185">Reference proteome</keyword>
<feature type="transmembrane region" description="Helical" evidence="10">
    <location>
        <begin position="525"/>
        <end position="548"/>
    </location>
</feature>
<evidence type="ECO:0000256" key="3">
    <source>
        <dbReference type="ARBA" id="ARBA00022989"/>
    </source>
</evidence>
<dbReference type="CDD" id="cd00821">
    <property type="entry name" value="PH"/>
    <property type="match status" value="1"/>
</dbReference>
<feature type="compositionally biased region" description="Polar residues" evidence="9">
    <location>
        <begin position="837"/>
        <end position="847"/>
    </location>
</feature>
<keyword evidence="6" id="KW-0675">Receptor</keyword>
<reference evidence="13" key="2">
    <citation type="submission" date="2009-11" db="EMBL/GenBank/DDBJ databases">
        <title>The Genome Sequence of Allomyces macrogynus strain ATCC 38327.</title>
        <authorList>
            <consortium name="The Broad Institute Genome Sequencing Platform"/>
            <person name="Russ C."/>
            <person name="Cuomo C."/>
            <person name="Shea T."/>
            <person name="Young S.K."/>
            <person name="Zeng Q."/>
            <person name="Koehrsen M."/>
            <person name="Haas B."/>
            <person name="Borodovsky M."/>
            <person name="Guigo R."/>
            <person name="Alvarado L."/>
            <person name="Berlin A."/>
            <person name="Borenstein D."/>
            <person name="Chen Z."/>
            <person name="Engels R."/>
            <person name="Freedman E."/>
            <person name="Gellesch M."/>
            <person name="Goldberg J."/>
            <person name="Griggs A."/>
            <person name="Gujja S."/>
            <person name="Heiman D."/>
            <person name="Hepburn T."/>
            <person name="Howarth C."/>
            <person name="Jen D."/>
            <person name="Larson L."/>
            <person name="Lewis B."/>
            <person name="Mehta T."/>
            <person name="Park D."/>
            <person name="Pearson M."/>
            <person name="Roberts A."/>
            <person name="Saif S."/>
            <person name="Shenoy N."/>
            <person name="Sisk P."/>
            <person name="Stolte C."/>
            <person name="Sykes S."/>
            <person name="Walk T."/>
            <person name="White J."/>
            <person name="Yandava C."/>
            <person name="Burger G."/>
            <person name="Gray M.W."/>
            <person name="Holland P.W.H."/>
            <person name="King N."/>
            <person name="Lang F.B.F."/>
            <person name="Roger A.J."/>
            <person name="Ruiz-Trillo I."/>
            <person name="Lander E."/>
            <person name="Nusbaum C."/>
        </authorList>
    </citation>
    <scope>NUCLEOTIDE SEQUENCE [LARGE SCALE GENOMIC DNA]</scope>
    <source>
        <strain evidence="13">ATCC 38327</strain>
    </source>
</reference>
<keyword evidence="5 10" id="KW-0472">Membrane</keyword>
<keyword evidence="4" id="KW-0297">G-protein coupled receptor</keyword>
<dbReference type="VEuPathDB" id="FungiDB:AMAG_01108"/>
<dbReference type="SUPFAM" id="SSF50729">
    <property type="entry name" value="PH domain-like"/>
    <property type="match status" value="1"/>
</dbReference>
<evidence type="ECO:0000256" key="6">
    <source>
        <dbReference type="ARBA" id="ARBA00023170"/>
    </source>
</evidence>
<evidence type="ECO:0000256" key="1">
    <source>
        <dbReference type="ARBA" id="ARBA00004141"/>
    </source>
</evidence>
<dbReference type="InterPro" id="IPR001828">
    <property type="entry name" value="ANF_lig-bd_rcpt"/>
</dbReference>
<feature type="compositionally biased region" description="Polar residues" evidence="9">
    <location>
        <begin position="953"/>
        <end position="969"/>
    </location>
</feature>
<feature type="transmembrane region" description="Helical" evidence="10">
    <location>
        <begin position="595"/>
        <end position="614"/>
    </location>
</feature>
<dbReference type="OrthoDB" id="5597995at2759"/>
<feature type="region of interest" description="Disordered" evidence="9">
    <location>
        <begin position="811"/>
        <end position="847"/>
    </location>
</feature>
<feature type="transmembrane region" description="Helical" evidence="10">
    <location>
        <begin position="635"/>
        <end position="660"/>
    </location>
</feature>
<evidence type="ECO:0000256" key="4">
    <source>
        <dbReference type="ARBA" id="ARBA00023040"/>
    </source>
</evidence>
<dbReference type="Proteomes" id="UP000054350">
    <property type="component" value="Unassembled WGS sequence"/>
</dbReference>
<dbReference type="GO" id="GO:0038039">
    <property type="term" value="C:G protein-coupled receptor heterodimeric complex"/>
    <property type="evidence" value="ECO:0007669"/>
    <property type="project" value="TreeGrafter"/>
</dbReference>
<sequence length="976" mass="105131">MESLDLASLSINDQDPTRIISFGALVRYNRQRLLKLVRGNKLDVHAAVNVHPLGRFGRLDPSCPQFELISMIDHVPRARRGGGLSVPTTTPRVVRVVGLRVLLAVLVSILAVMMSVHAANFKIGVILPTSDPSMGAIMTNVSRAIQLATAAAPSIDSVNTYTFVPIDSGFARNTAVDALFAAVDLGATAIIGEYASSISTPMALVGHRWKLWHCSGSSTSSELSKKNLFPYFYRTMEDDPQQGKAMAYFVKSMGWTVVNSLAGSDSYGNSISQSFMSNAAAQGISVLSNQVFTPGTTTDFTLHLSAIAVSGSNVIVLTSYPEDAVLIFRQAKAMGLIGPNWVWISPESMALYEASLPSTPGTTHEDVVNANGMLYTYPVASADNDRFRALRAAYSGLYGPTPDVAEVPYATAFYDCALATIYGIKRLVDQFGATAVLNRNYNATLNDFLTPFTGVSGEITYDANGNRQGVFGVYNVYDGQTSLVYEIGADRSVTRVGTPKFFSGTSTVPPDRPPQTLLYPRWSDVAVQALAAIRGILILLFVVTLAYLASKRDQPIVKNLSFPFLASITIGCILVLVSEFLVIDVPTRFSCHGGPWIFAIGFELVMASAAVKTYRVWKIFENRSLAKLKSISNHALFTKVGLVLLSQSIVFIIWIAAFPSSPQRFETILYVYYECVAGHATGYVAMSAISLVYNIFLLLVVCFFAYKTRNVMTGFKETVYVLYMAQNVFLSGILVLAFSYIRILDFALGAFFIRQLLVIYAVFFAFMAMVGRLAWALWRQSAAANLPPSASDASSIIKTLPVATSGRTAASAVAGSSPTPGGIKRSASVSPGAEPGTSLSPTGASASATHLAGRYPVKNTSKYLTTWKRTQVHLHAHEGYLVLVPDSADNKGKAGRVLKLGHLQFEPEPIAPNCIELLYPGASYLVQYESPEARAVWVNALTGVAKVSERRSTGGTSANAPVGTSSQLASMPGAAK</sequence>
<dbReference type="eggNOG" id="KOG1055">
    <property type="taxonomic scope" value="Eukaryota"/>
</dbReference>
<feature type="domain" description="G-protein coupled receptors family 3 profile" evidence="11">
    <location>
        <begin position="538"/>
        <end position="738"/>
    </location>
</feature>
<dbReference type="PANTHER" id="PTHR10519:SF20">
    <property type="entry name" value="G-PROTEIN COUPLED RECEPTOR 156-RELATED"/>
    <property type="match status" value="1"/>
</dbReference>
<keyword evidence="2 10" id="KW-0812">Transmembrane</keyword>
<evidence type="ECO:0000259" key="11">
    <source>
        <dbReference type="PROSITE" id="PS50259"/>
    </source>
</evidence>
<evidence type="ECO:0000313" key="12">
    <source>
        <dbReference type="EMBL" id="KNE55190.1"/>
    </source>
</evidence>
<reference evidence="12 13" key="1">
    <citation type="submission" date="2009-11" db="EMBL/GenBank/DDBJ databases">
        <title>Annotation of Allomyces macrogynus ATCC 38327.</title>
        <authorList>
            <consortium name="The Broad Institute Genome Sequencing Platform"/>
            <person name="Russ C."/>
            <person name="Cuomo C."/>
            <person name="Burger G."/>
            <person name="Gray M.W."/>
            <person name="Holland P.W.H."/>
            <person name="King N."/>
            <person name="Lang F.B.F."/>
            <person name="Roger A.J."/>
            <person name="Ruiz-Trillo I."/>
            <person name="Young S.K."/>
            <person name="Zeng Q."/>
            <person name="Gargeya S."/>
            <person name="Fitzgerald M."/>
            <person name="Haas B."/>
            <person name="Abouelleil A."/>
            <person name="Alvarado L."/>
            <person name="Arachchi H.M."/>
            <person name="Berlin A."/>
            <person name="Chapman S.B."/>
            <person name="Gearin G."/>
            <person name="Goldberg J."/>
            <person name="Griggs A."/>
            <person name="Gujja S."/>
            <person name="Hansen M."/>
            <person name="Heiman D."/>
            <person name="Howarth C."/>
            <person name="Larimer J."/>
            <person name="Lui A."/>
            <person name="MacDonald P.J.P."/>
            <person name="McCowen C."/>
            <person name="Montmayeur A."/>
            <person name="Murphy C."/>
            <person name="Neiman D."/>
            <person name="Pearson M."/>
            <person name="Priest M."/>
            <person name="Roberts A."/>
            <person name="Saif S."/>
            <person name="Shea T."/>
            <person name="Sisk P."/>
            <person name="Stolte C."/>
            <person name="Sykes S."/>
            <person name="Wortman J."/>
            <person name="Nusbaum C."/>
            <person name="Birren B."/>
        </authorList>
    </citation>
    <scope>NUCLEOTIDE SEQUENCE [LARGE SCALE GENOMIC DNA]</scope>
    <source>
        <strain evidence="12 13">ATCC 38327</strain>
    </source>
</reference>
<dbReference type="Gene3D" id="2.30.29.30">
    <property type="entry name" value="Pleckstrin-homology domain (PH domain)/Phosphotyrosine-binding domain (PTB)"/>
    <property type="match status" value="1"/>
</dbReference>
<name>A0A0L0RYF6_ALLM3</name>
<proteinExistence type="predicted"/>
<dbReference type="SUPFAM" id="SSF53822">
    <property type="entry name" value="Periplasmic binding protein-like I"/>
    <property type="match status" value="1"/>
</dbReference>
<evidence type="ECO:0000256" key="8">
    <source>
        <dbReference type="ARBA" id="ARBA00023224"/>
    </source>
</evidence>
<evidence type="ECO:0000256" key="10">
    <source>
        <dbReference type="SAM" id="Phobius"/>
    </source>
</evidence>
<organism evidence="12 13">
    <name type="scientific">Allomyces macrogynus (strain ATCC 38327)</name>
    <name type="common">Allomyces javanicus var. macrogynus</name>
    <dbReference type="NCBI Taxonomy" id="578462"/>
    <lineage>
        <taxon>Eukaryota</taxon>
        <taxon>Fungi</taxon>
        <taxon>Fungi incertae sedis</taxon>
        <taxon>Blastocladiomycota</taxon>
        <taxon>Blastocladiomycetes</taxon>
        <taxon>Blastocladiales</taxon>
        <taxon>Blastocladiaceae</taxon>
        <taxon>Allomyces</taxon>
    </lineage>
</organism>
<accession>A0A0L0RYF6</accession>
<dbReference type="InterPro" id="IPR017978">
    <property type="entry name" value="GPCR_3_C"/>
</dbReference>
<dbReference type="OMA" id="CALATIY"/>
<dbReference type="STRING" id="578462.A0A0L0RYF6"/>
<feature type="region of interest" description="Disordered" evidence="9">
    <location>
        <begin position="948"/>
        <end position="976"/>
    </location>
</feature>
<dbReference type="Gene3D" id="3.40.50.2300">
    <property type="match status" value="2"/>
</dbReference>
<dbReference type="PANTHER" id="PTHR10519">
    <property type="entry name" value="GABA-B RECEPTOR"/>
    <property type="match status" value="1"/>
</dbReference>
<feature type="transmembrane region" description="Helical" evidence="10">
    <location>
        <begin position="560"/>
        <end position="583"/>
    </location>
</feature>
<dbReference type="GO" id="GO:0007214">
    <property type="term" value="P:gamma-aminobutyric acid signaling pathway"/>
    <property type="evidence" value="ECO:0007669"/>
    <property type="project" value="TreeGrafter"/>
</dbReference>
<feature type="transmembrane region" description="Helical" evidence="10">
    <location>
        <begin position="747"/>
        <end position="770"/>
    </location>
</feature>
<evidence type="ECO:0000256" key="5">
    <source>
        <dbReference type="ARBA" id="ARBA00023136"/>
    </source>
</evidence>
<feature type="transmembrane region" description="Helical" evidence="10">
    <location>
        <begin position="680"/>
        <end position="706"/>
    </location>
</feature>
<dbReference type="GO" id="GO:0004965">
    <property type="term" value="F:G protein-coupled GABA receptor activity"/>
    <property type="evidence" value="ECO:0007669"/>
    <property type="project" value="InterPro"/>
</dbReference>
<evidence type="ECO:0000313" key="13">
    <source>
        <dbReference type="Proteomes" id="UP000054350"/>
    </source>
</evidence>
<dbReference type="Pfam" id="PF01094">
    <property type="entry name" value="ANF_receptor"/>
    <property type="match status" value="1"/>
</dbReference>
<protein>
    <recommendedName>
        <fullName evidence="11">G-protein coupled receptors family 3 profile domain-containing protein</fullName>
    </recommendedName>
</protein>
<feature type="transmembrane region" description="Helical" evidence="10">
    <location>
        <begin position="718"/>
        <end position="741"/>
    </location>
</feature>
<evidence type="ECO:0000256" key="2">
    <source>
        <dbReference type="ARBA" id="ARBA00022692"/>
    </source>
</evidence>
<dbReference type="EMBL" id="GG745329">
    <property type="protein sequence ID" value="KNE55190.1"/>
    <property type="molecule type" value="Genomic_DNA"/>
</dbReference>
<gene>
    <name evidence="12" type="ORF">AMAG_01108</name>
</gene>
<dbReference type="Pfam" id="PF00003">
    <property type="entry name" value="7tm_3"/>
    <property type="match status" value="1"/>
</dbReference>
<feature type="transmembrane region" description="Helical" evidence="10">
    <location>
        <begin position="101"/>
        <end position="119"/>
    </location>
</feature>
<dbReference type="InterPro" id="IPR028082">
    <property type="entry name" value="Peripla_BP_I"/>
</dbReference>
<dbReference type="InterPro" id="IPR002455">
    <property type="entry name" value="GPCR3_GABA-B"/>
</dbReference>
<evidence type="ECO:0000256" key="9">
    <source>
        <dbReference type="SAM" id="MobiDB-lite"/>
    </source>
</evidence>
<evidence type="ECO:0000256" key="7">
    <source>
        <dbReference type="ARBA" id="ARBA00023180"/>
    </source>
</evidence>
<dbReference type="PROSITE" id="PS50259">
    <property type="entry name" value="G_PROTEIN_RECEP_F3_4"/>
    <property type="match status" value="1"/>
</dbReference>
<keyword evidence="8" id="KW-0807">Transducer</keyword>
<dbReference type="InterPro" id="IPR011993">
    <property type="entry name" value="PH-like_dom_sf"/>
</dbReference>
<dbReference type="AlphaFoldDB" id="A0A0L0RYF6"/>
<keyword evidence="7" id="KW-0325">Glycoprotein</keyword>
<keyword evidence="3 10" id="KW-1133">Transmembrane helix</keyword>
<comment type="subcellular location">
    <subcellularLocation>
        <location evidence="1">Membrane</location>
        <topology evidence="1">Multi-pass membrane protein</topology>
    </subcellularLocation>
</comment>